<dbReference type="GO" id="GO:0001227">
    <property type="term" value="F:DNA-binding transcription repressor activity, RNA polymerase II-specific"/>
    <property type="evidence" value="ECO:0007669"/>
    <property type="project" value="TreeGrafter"/>
</dbReference>
<dbReference type="PANTHER" id="PTHR24399:SF23">
    <property type="entry name" value="C2H2-TYPE DOMAIN-CONTAINING PROTEIN"/>
    <property type="match status" value="1"/>
</dbReference>
<keyword evidence="4 9" id="KW-0863">Zinc-finger</keyword>
<feature type="domain" description="C2H2-type" evidence="10">
    <location>
        <begin position="247"/>
        <end position="274"/>
    </location>
</feature>
<dbReference type="SMART" id="SM00355">
    <property type="entry name" value="ZnF_C2H2"/>
    <property type="match status" value="7"/>
</dbReference>
<sequence>MVIHSKIKLFTCSICNNEFYRKDTLKLHTLTHSDKKLFKCTHSQVKLFRCSDCEYSCKQKSNLNKHMVIHSKIKLFTCSICNNEFYRKDTLKLHMLTHSAKKLFKCIIQKFLSVLHVTMNPIRKLNYSDVLIANIPCKQKSNLNKHMVIHSKIKLFTCSICNNEFYRKDTLKLHMLTHSAKKLFKCRFSVLINVYYKQFYLIYSSNTNRQIPIRKLNYSDVLIANIPCKQKSNLNKHMVIHSKIKLFTCSICNNEFYRKDTLKLHMLTHSAKKLFKCSD</sequence>
<dbReference type="GO" id="GO:0008270">
    <property type="term" value="F:zinc ion binding"/>
    <property type="evidence" value="ECO:0007669"/>
    <property type="project" value="UniProtKB-KW"/>
</dbReference>
<dbReference type="Gene3D" id="3.30.160.60">
    <property type="entry name" value="Classic Zinc Finger"/>
    <property type="match status" value="5"/>
</dbReference>
<accession>A0A5N5SZB3</accession>
<dbReference type="GO" id="GO:0005654">
    <property type="term" value="C:nucleoplasm"/>
    <property type="evidence" value="ECO:0007669"/>
    <property type="project" value="TreeGrafter"/>
</dbReference>
<comment type="subcellular location">
    <subcellularLocation>
        <location evidence="1">Nucleus</location>
    </subcellularLocation>
</comment>
<evidence type="ECO:0000256" key="4">
    <source>
        <dbReference type="ARBA" id="ARBA00022771"/>
    </source>
</evidence>
<evidence type="ECO:0000256" key="7">
    <source>
        <dbReference type="ARBA" id="ARBA00023163"/>
    </source>
</evidence>
<comment type="caution">
    <text evidence="11">The sequence shown here is derived from an EMBL/GenBank/DDBJ whole genome shotgun (WGS) entry which is preliminary data.</text>
</comment>
<evidence type="ECO:0000256" key="2">
    <source>
        <dbReference type="ARBA" id="ARBA00022723"/>
    </source>
</evidence>
<organism evidence="11 12">
    <name type="scientific">Armadillidium nasatum</name>
    <dbReference type="NCBI Taxonomy" id="96803"/>
    <lineage>
        <taxon>Eukaryota</taxon>
        <taxon>Metazoa</taxon>
        <taxon>Ecdysozoa</taxon>
        <taxon>Arthropoda</taxon>
        <taxon>Crustacea</taxon>
        <taxon>Multicrustacea</taxon>
        <taxon>Malacostraca</taxon>
        <taxon>Eumalacostraca</taxon>
        <taxon>Peracarida</taxon>
        <taxon>Isopoda</taxon>
        <taxon>Oniscidea</taxon>
        <taxon>Crinocheta</taxon>
        <taxon>Armadillidiidae</taxon>
        <taxon>Armadillidium</taxon>
    </lineage>
</organism>
<dbReference type="GO" id="GO:0002682">
    <property type="term" value="P:regulation of immune system process"/>
    <property type="evidence" value="ECO:0007669"/>
    <property type="project" value="TreeGrafter"/>
</dbReference>
<protein>
    <submittedName>
        <fullName evidence="11">Zinc finger protein</fullName>
    </submittedName>
</protein>
<reference evidence="11 12" key="1">
    <citation type="journal article" date="2019" name="PLoS Biol.">
        <title>Sex chromosomes control vertical transmission of feminizing Wolbachia symbionts in an isopod.</title>
        <authorList>
            <person name="Becking T."/>
            <person name="Chebbi M.A."/>
            <person name="Giraud I."/>
            <person name="Moumen B."/>
            <person name="Laverre T."/>
            <person name="Caubet Y."/>
            <person name="Peccoud J."/>
            <person name="Gilbert C."/>
            <person name="Cordaux R."/>
        </authorList>
    </citation>
    <scope>NUCLEOTIDE SEQUENCE [LARGE SCALE GENOMIC DNA]</scope>
    <source>
        <strain evidence="11">ANa2</strain>
        <tissue evidence="11">Whole body excluding digestive tract and cuticle</tissue>
    </source>
</reference>
<evidence type="ECO:0000256" key="6">
    <source>
        <dbReference type="ARBA" id="ARBA00023015"/>
    </source>
</evidence>
<gene>
    <name evidence="11" type="ORF">Anas_13793</name>
</gene>
<dbReference type="GO" id="GO:0001817">
    <property type="term" value="P:regulation of cytokine production"/>
    <property type="evidence" value="ECO:0007669"/>
    <property type="project" value="TreeGrafter"/>
</dbReference>
<keyword evidence="6" id="KW-0805">Transcription regulation</keyword>
<name>A0A5N5SZB3_9CRUS</name>
<dbReference type="PROSITE" id="PS50157">
    <property type="entry name" value="ZINC_FINGER_C2H2_2"/>
    <property type="match status" value="5"/>
</dbReference>
<proteinExistence type="predicted"/>
<keyword evidence="8" id="KW-0539">Nucleus</keyword>
<evidence type="ECO:0000313" key="11">
    <source>
        <dbReference type="EMBL" id="KAB7499556.1"/>
    </source>
</evidence>
<feature type="domain" description="C2H2-type" evidence="10">
    <location>
        <begin position="48"/>
        <end position="75"/>
    </location>
</feature>
<dbReference type="SUPFAM" id="SSF57667">
    <property type="entry name" value="beta-beta-alpha zinc fingers"/>
    <property type="match status" value="4"/>
</dbReference>
<dbReference type="OrthoDB" id="6077919at2759"/>
<keyword evidence="7" id="KW-0804">Transcription</keyword>
<dbReference type="GO" id="GO:0000978">
    <property type="term" value="F:RNA polymerase II cis-regulatory region sequence-specific DNA binding"/>
    <property type="evidence" value="ECO:0007669"/>
    <property type="project" value="TreeGrafter"/>
</dbReference>
<evidence type="ECO:0000313" key="12">
    <source>
        <dbReference type="Proteomes" id="UP000326759"/>
    </source>
</evidence>
<keyword evidence="5" id="KW-0862">Zinc</keyword>
<dbReference type="PANTHER" id="PTHR24399">
    <property type="entry name" value="ZINC FINGER AND BTB DOMAIN-CONTAINING"/>
    <property type="match status" value="1"/>
</dbReference>
<feature type="non-terminal residue" evidence="11">
    <location>
        <position position="279"/>
    </location>
</feature>
<keyword evidence="2" id="KW-0479">Metal-binding</keyword>
<dbReference type="FunFam" id="3.30.160.60:FF:000100">
    <property type="entry name" value="Zinc finger 45-like"/>
    <property type="match status" value="4"/>
</dbReference>
<dbReference type="AlphaFoldDB" id="A0A5N5SZB3"/>
<feature type="domain" description="C2H2-type" evidence="10">
    <location>
        <begin position="76"/>
        <end position="103"/>
    </location>
</feature>
<dbReference type="Proteomes" id="UP000326759">
    <property type="component" value="Unassembled WGS sequence"/>
</dbReference>
<dbReference type="Pfam" id="PF00096">
    <property type="entry name" value="zf-C2H2"/>
    <property type="match status" value="5"/>
</dbReference>
<evidence type="ECO:0000256" key="8">
    <source>
        <dbReference type="ARBA" id="ARBA00023242"/>
    </source>
</evidence>
<keyword evidence="3" id="KW-0677">Repeat</keyword>
<evidence type="ECO:0000256" key="9">
    <source>
        <dbReference type="PROSITE-ProRule" id="PRU00042"/>
    </source>
</evidence>
<dbReference type="InterPro" id="IPR013087">
    <property type="entry name" value="Znf_C2H2_type"/>
</dbReference>
<evidence type="ECO:0000256" key="5">
    <source>
        <dbReference type="ARBA" id="ARBA00022833"/>
    </source>
</evidence>
<evidence type="ECO:0000256" key="3">
    <source>
        <dbReference type="ARBA" id="ARBA00022737"/>
    </source>
</evidence>
<dbReference type="EMBL" id="SEYY01017887">
    <property type="protein sequence ID" value="KAB7499556.1"/>
    <property type="molecule type" value="Genomic_DNA"/>
</dbReference>
<dbReference type="InterPro" id="IPR036236">
    <property type="entry name" value="Znf_C2H2_sf"/>
</dbReference>
<keyword evidence="12" id="KW-1185">Reference proteome</keyword>
<feature type="domain" description="C2H2-type" evidence="10">
    <location>
        <begin position="156"/>
        <end position="183"/>
    </location>
</feature>
<evidence type="ECO:0000256" key="1">
    <source>
        <dbReference type="ARBA" id="ARBA00004123"/>
    </source>
</evidence>
<dbReference type="PROSITE" id="PS00028">
    <property type="entry name" value="ZINC_FINGER_C2H2_1"/>
    <property type="match status" value="5"/>
</dbReference>
<evidence type="ECO:0000259" key="10">
    <source>
        <dbReference type="PROSITE" id="PS50157"/>
    </source>
</evidence>
<feature type="domain" description="C2H2-type" evidence="10">
    <location>
        <begin position="10"/>
        <end position="37"/>
    </location>
</feature>